<dbReference type="EMBL" id="AZGZ01000001">
    <property type="protein sequence ID" value="KZZ97821.1"/>
    <property type="molecule type" value="Genomic_DNA"/>
</dbReference>
<dbReference type="VEuPathDB" id="FungiDB:AAP_00082"/>
<keyword evidence="3" id="KW-1185">Reference proteome</keyword>
<name>A0A168DJS1_9EURO</name>
<dbReference type="AlphaFoldDB" id="A0A168DJS1"/>
<evidence type="ECO:0000256" key="1">
    <source>
        <dbReference type="SAM" id="MobiDB-lite"/>
    </source>
</evidence>
<feature type="region of interest" description="Disordered" evidence="1">
    <location>
        <begin position="1"/>
        <end position="25"/>
    </location>
</feature>
<organism evidence="2 3">
    <name type="scientific">Ascosphaera apis ARSEF 7405</name>
    <dbReference type="NCBI Taxonomy" id="392613"/>
    <lineage>
        <taxon>Eukaryota</taxon>
        <taxon>Fungi</taxon>
        <taxon>Dikarya</taxon>
        <taxon>Ascomycota</taxon>
        <taxon>Pezizomycotina</taxon>
        <taxon>Eurotiomycetes</taxon>
        <taxon>Eurotiomycetidae</taxon>
        <taxon>Onygenales</taxon>
        <taxon>Ascosphaeraceae</taxon>
        <taxon>Ascosphaera</taxon>
    </lineage>
</organism>
<dbReference type="Proteomes" id="UP000242877">
    <property type="component" value="Unassembled WGS sequence"/>
</dbReference>
<evidence type="ECO:0000313" key="2">
    <source>
        <dbReference type="EMBL" id="KZZ97821.1"/>
    </source>
</evidence>
<proteinExistence type="predicted"/>
<protein>
    <submittedName>
        <fullName evidence="2">Uncharacterized protein</fullName>
    </submittedName>
</protein>
<sequence>MWSPSSTSHDDETNETLVEEPQTKQPSYWQQRIRRRFTGMSRGFAFTPLTSFSMPALASKSWDASSDNDSIILHKSKSWQWTCPRIVLDAQNLEQFLVFAMGSEERKSTVQYTLIDLELDLSNSNPSDFCDLPDLQLGAIDYKKPLIYEFAEVLSSMLSLLKELLDGCRRLKRYSYRSSPSLDAIMHHTAGMSIRDMTLTPMMGMGSLRILKIDTTQLDCFSPLHHLCPVVRQFLCNVSELHLTVHTLCPRALIPGDRDPIPLQRLYITILPPPRDDQLNPRGLAVRCGSTAMSPYDLVQYEAAMKKKAVKLAKQMRNPEIVSIEMPVVVREKHKFSTYLKLRWNRNNPKADVVIGYESFNAVSKASAVSRSSFKNYWRHIRWKKQRTQEPAPPDTNENETC</sequence>
<reference evidence="2 3" key="1">
    <citation type="journal article" date="2016" name="Genome Biol. Evol.">
        <title>Divergent and convergent evolution of fungal pathogenicity.</title>
        <authorList>
            <person name="Shang Y."/>
            <person name="Xiao G."/>
            <person name="Zheng P."/>
            <person name="Cen K."/>
            <person name="Zhan S."/>
            <person name="Wang C."/>
        </authorList>
    </citation>
    <scope>NUCLEOTIDE SEQUENCE [LARGE SCALE GENOMIC DNA]</scope>
    <source>
        <strain evidence="2 3">ARSEF 7405</strain>
    </source>
</reference>
<comment type="caution">
    <text evidence="2">The sequence shown here is derived from an EMBL/GenBank/DDBJ whole genome shotgun (WGS) entry which is preliminary data.</text>
</comment>
<accession>A0A168DJS1</accession>
<gene>
    <name evidence="2" type="ORF">AAP_00082</name>
</gene>
<evidence type="ECO:0000313" key="3">
    <source>
        <dbReference type="Proteomes" id="UP000242877"/>
    </source>
</evidence>
<dbReference type="OrthoDB" id="10525869at2759"/>